<evidence type="ECO:0000259" key="2">
    <source>
        <dbReference type="SMART" id="SM01233"/>
    </source>
</evidence>
<dbReference type="Proteomes" id="UP000515160">
    <property type="component" value="Chromosome X"/>
</dbReference>
<dbReference type="InterPro" id="IPR006861">
    <property type="entry name" value="HABP4_PAIRBP1-bd"/>
</dbReference>
<dbReference type="PANTHER" id="PTHR12299:SF17">
    <property type="entry name" value="AT19571P-RELATED"/>
    <property type="match status" value="1"/>
</dbReference>
<feature type="region of interest" description="Disordered" evidence="1">
    <location>
        <begin position="119"/>
        <end position="155"/>
    </location>
</feature>
<dbReference type="GO" id="GO:0005737">
    <property type="term" value="C:cytoplasm"/>
    <property type="evidence" value="ECO:0007669"/>
    <property type="project" value="TreeGrafter"/>
</dbReference>
<dbReference type="PANTHER" id="PTHR12299">
    <property type="entry name" value="HYALURONIC ACID-BINDING PROTEIN 4"/>
    <property type="match status" value="1"/>
</dbReference>
<organism evidence="3 4">
    <name type="scientific">Drosophila albomicans</name>
    <name type="common">Fruit fly</name>
    <dbReference type="NCBI Taxonomy" id="7291"/>
    <lineage>
        <taxon>Eukaryota</taxon>
        <taxon>Metazoa</taxon>
        <taxon>Ecdysozoa</taxon>
        <taxon>Arthropoda</taxon>
        <taxon>Hexapoda</taxon>
        <taxon>Insecta</taxon>
        <taxon>Pterygota</taxon>
        <taxon>Neoptera</taxon>
        <taxon>Endopterygota</taxon>
        <taxon>Diptera</taxon>
        <taxon>Brachycera</taxon>
        <taxon>Muscomorpha</taxon>
        <taxon>Ephydroidea</taxon>
        <taxon>Drosophilidae</taxon>
        <taxon>Drosophila</taxon>
    </lineage>
</organism>
<dbReference type="GeneID" id="117566912"/>
<evidence type="ECO:0000313" key="4">
    <source>
        <dbReference type="RefSeq" id="XP_034102427.1"/>
    </source>
</evidence>
<dbReference type="OrthoDB" id="6022699at2759"/>
<proteinExistence type="predicted"/>
<dbReference type="GO" id="GO:0003723">
    <property type="term" value="F:RNA binding"/>
    <property type="evidence" value="ECO:0007669"/>
    <property type="project" value="InterPro"/>
</dbReference>
<name>A0A6P8XZ90_DROAB</name>
<feature type="region of interest" description="Disordered" evidence="1">
    <location>
        <begin position="256"/>
        <end position="278"/>
    </location>
</feature>
<evidence type="ECO:0000256" key="1">
    <source>
        <dbReference type="SAM" id="MobiDB-lite"/>
    </source>
</evidence>
<reference evidence="4" key="1">
    <citation type="submission" date="2025-08" db="UniProtKB">
        <authorList>
            <consortium name="RefSeq"/>
        </authorList>
    </citation>
    <scope>IDENTIFICATION</scope>
    <source>
        <strain evidence="4">15112-1751.03</strain>
        <tissue evidence="4">Whole Adult</tissue>
    </source>
</reference>
<dbReference type="GO" id="GO:0005634">
    <property type="term" value="C:nucleus"/>
    <property type="evidence" value="ECO:0007669"/>
    <property type="project" value="TreeGrafter"/>
</dbReference>
<dbReference type="AlphaFoldDB" id="A0A6P8XZ90"/>
<dbReference type="RefSeq" id="XP_034102427.1">
    <property type="nucleotide sequence ID" value="XM_034246536.1"/>
</dbReference>
<dbReference type="Pfam" id="PF04774">
    <property type="entry name" value="HABP4_PAI-RBP1"/>
    <property type="match status" value="1"/>
</dbReference>
<dbReference type="SMART" id="SM01233">
    <property type="entry name" value="HABP4_PAI-RBP1"/>
    <property type="match status" value="1"/>
</dbReference>
<protein>
    <submittedName>
        <fullName evidence="4">Uncharacterized protein LOC117566912</fullName>
    </submittedName>
</protein>
<sequence length="278" mass="30718">MANNRFGLLFEDDDDKTVVLPLPKKVSVVAGKKTSVDRPFVENVKKTEIENKSGVLNKNNAGQKANAGASIVMKPQRSASLSVNSNTLAENNWPDYNNEVGKRPGKAYSARYRKMEKCGSRKREFDRQSGSNKTGVKAVEKRKGGGAHNWGSVKQGIDDLKQVDMDNEDSGNEEAVAEPLIDDTHKQMGLDEWKALKEQRPKPNYNLRKAGEGENNAEWRKMIALAKKKQLNAGKDSIKLNASLGRKTAEEKMLQGGAESVVTKGKKRRSKLVPLKAI</sequence>
<keyword evidence="3" id="KW-1185">Reference proteome</keyword>
<accession>A0A6P8XZ90</accession>
<dbReference type="InterPro" id="IPR039764">
    <property type="entry name" value="HABP4/SERBP1-like"/>
</dbReference>
<feature type="domain" description="Hyaluronan/mRNA-binding protein" evidence="2">
    <location>
        <begin position="121"/>
        <end position="213"/>
    </location>
</feature>
<gene>
    <name evidence="4" type="primary">LOC117566912</name>
</gene>
<evidence type="ECO:0000313" key="3">
    <source>
        <dbReference type="Proteomes" id="UP000515160"/>
    </source>
</evidence>